<dbReference type="AlphaFoldDB" id="A0A090DVD5"/>
<protein>
    <submittedName>
        <fullName evidence="1">Uncharacterized protein</fullName>
    </submittedName>
</protein>
<sequence length="378" mass="41014">MPNTIQDPFADGPFVFPFQDWLEAGQTLGAGVTTRITIIGSTVITSVLFTSADALEANSHTLQRLLEVNYVREGNRVLSTALEQLDDSLQATQKALDILATLQQLHNTVTVQSVGQFPFQFDGSGLVIERPTAKPFFGTTIIQNTNIAGGEGVDTNYMKTYLRMASAFYGLPIFPDFVYDKQTTITGIGDVNAYVTKLEDTKAQLSAAITQVDLVAPGTSGDTSSFLGRLKQVYADLPPSTNGQITVTDAKMWTLDFYRANEGQDYSQNALQGSGTRLDANGNPINPVNASGEIVNPVGTGYLGTSPVSGIRADSARAGTFQQNITFAITAGQSFNDTQKEKVRRYMFVFEEYYKSASSMLQKISQLIEKMAQGIRPA</sequence>
<dbReference type="EMBL" id="CCEJ010000001">
    <property type="protein sequence ID" value="CDR32959.1"/>
    <property type="molecule type" value="Genomic_DNA"/>
</dbReference>
<comment type="caution">
    <text evidence="1">The sequence shown here is derived from an EMBL/GenBank/DDBJ whole genome shotgun (WGS) entry which is preliminary data.</text>
</comment>
<dbReference type="STRING" id="1437425.CSEC_0115"/>
<keyword evidence="2" id="KW-1185">Reference proteome</keyword>
<dbReference type="RefSeq" id="WP_041016468.1">
    <property type="nucleotide sequence ID" value="NZ_CCEJ010000001.1"/>
</dbReference>
<organism evidence="1 2">
    <name type="scientific">Candidatus Criblamydia sequanensis CRIB-18</name>
    <dbReference type="NCBI Taxonomy" id="1437425"/>
    <lineage>
        <taxon>Bacteria</taxon>
        <taxon>Pseudomonadati</taxon>
        <taxon>Chlamydiota</taxon>
        <taxon>Chlamydiia</taxon>
        <taxon>Parachlamydiales</taxon>
        <taxon>Candidatus Criblamydiaceae</taxon>
        <taxon>Candidatus Criblamydia</taxon>
    </lineage>
</organism>
<gene>
    <name evidence="1" type="ORF">CSEC_0115</name>
</gene>
<dbReference type="eggNOG" id="ENOG503356E">
    <property type="taxonomic scope" value="Bacteria"/>
</dbReference>
<proteinExistence type="predicted"/>
<accession>A0A090DVD5</accession>
<reference evidence="1" key="2">
    <citation type="submission" date="2014-09" db="EMBL/GenBank/DDBJ databases">
        <title>Criblamydia sequanensis harbors a mega-plasmid encoding arsenite resistance.</title>
        <authorList>
            <person name="Bertelli C."/>
            <person name="Goesmann A."/>
            <person name="Greub G."/>
        </authorList>
    </citation>
    <scope>NUCLEOTIDE SEQUENCE [LARGE SCALE GENOMIC DNA]</scope>
    <source>
        <strain evidence="1">CRIB-18</strain>
    </source>
</reference>
<evidence type="ECO:0000313" key="1">
    <source>
        <dbReference type="EMBL" id="CDR32959.1"/>
    </source>
</evidence>
<dbReference type="Proteomes" id="UP000031552">
    <property type="component" value="Unassembled WGS sequence"/>
</dbReference>
<name>A0A090DVD5_9BACT</name>
<dbReference type="OrthoDB" id="21232at2"/>
<reference evidence="1" key="1">
    <citation type="submission" date="2013-12" db="EMBL/GenBank/DDBJ databases">
        <authorList>
            <person name="Linke B."/>
        </authorList>
    </citation>
    <scope>NUCLEOTIDE SEQUENCE [LARGE SCALE GENOMIC DNA]</scope>
    <source>
        <strain evidence="1">CRIB-18</strain>
    </source>
</reference>
<evidence type="ECO:0000313" key="2">
    <source>
        <dbReference type="Proteomes" id="UP000031552"/>
    </source>
</evidence>